<keyword evidence="2" id="KW-1185">Reference proteome</keyword>
<dbReference type="Proteomes" id="UP000261660">
    <property type="component" value="Unplaced"/>
</dbReference>
<dbReference type="AlphaFoldDB" id="A0A3Q3M352"/>
<proteinExistence type="predicted"/>
<reference evidence="1" key="2">
    <citation type="submission" date="2025-09" db="UniProtKB">
        <authorList>
            <consortium name="Ensembl"/>
        </authorList>
    </citation>
    <scope>IDENTIFICATION</scope>
</reference>
<accession>A0A3Q3M352</accession>
<organism evidence="1 2">
    <name type="scientific">Labrus bergylta</name>
    <name type="common">ballan wrasse</name>
    <dbReference type="NCBI Taxonomy" id="56723"/>
    <lineage>
        <taxon>Eukaryota</taxon>
        <taxon>Metazoa</taxon>
        <taxon>Chordata</taxon>
        <taxon>Craniata</taxon>
        <taxon>Vertebrata</taxon>
        <taxon>Euteleostomi</taxon>
        <taxon>Actinopterygii</taxon>
        <taxon>Neopterygii</taxon>
        <taxon>Teleostei</taxon>
        <taxon>Neoteleostei</taxon>
        <taxon>Acanthomorphata</taxon>
        <taxon>Eupercaria</taxon>
        <taxon>Labriformes</taxon>
        <taxon>Labridae</taxon>
        <taxon>Labrus</taxon>
    </lineage>
</organism>
<name>A0A3Q3M352_9LABR</name>
<evidence type="ECO:0000313" key="2">
    <source>
        <dbReference type="Proteomes" id="UP000261660"/>
    </source>
</evidence>
<protein>
    <submittedName>
        <fullName evidence="1">Uncharacterized protein</fullName>
    </submittedName>
</protein>
<reference evidence="1" key="1">
    <citation type="submission" date="2025-08" db="UniProtKB">
        <authorList>
            <consortium name="Ensembl"/>
        </authorList>
    </citation>
    <scope>IDENTIFICATION</scope>
</reference>
<dbReference type="Ensembl" id="ENSLBET00000015894.1">
    <property type="protein sequence ID" value="ENSLBEP00000014985.1"/>
    <property type="gene ID" value="ENSLBEG00000011691.1"/>
</dbReference>
<evidence type="ECO:0000313" key="1">
    <source>
        <dbReference type="Ensembl" id="ENSLBEP00000014985.1"/>
    </source>
</evidence>
<sequence length="100" mass="11496">SMYQRDCDIFIWQTTERKQKNLCQPWNPVFSCMMTPAGKDGLSGLWPKPQIYCTAPRQVTMVSSLHPLKARHVPTFLKHKDSPNNSERVGCIRTIPLIQP</sequence>
<dbReference type="InParanoid" id="A0A3Q3M352"/>